<evidence type="ECO:0000313" key="2">
    <source>
        <dbReference type="WBParaSite" id="HCON_00088030-00001"/>
    </source>
</evidence>
<sequence length="163" mass="18358">MELIRNIMELNQDPVIGNMLIALPEKIPTGFSELIESDKRTQSIVISGLDEIQGAAPTLTRQKDLEEKVSTVLDALDVECGQLRNTVQMGMLDTERPRLAKVVLPTRAHWRRALANECLLRSAGLSNVYPQKHDRRRKKTREWVRVSETRAKLSASGLSTRGN</sequence>
<organism evidence="1 2">
    <name type="scientific">Haemonchus contortus</name>
    <name type="common">Barber pole worm</name>
    <dbReference type="NCBI Taxonomy" id="6289"/>
    <lineage>
        <taxon>Eukaryota</taxon>
        <taxon>Metazoa</taxon>
        <taxon>Ecdysozoa</taxon>
        <taxon>Nematoda</taxon>
        <taxon>Chromadorea</taxon>
        <taxon>Rhabditida</taxon>
        <taxon>Rhabditina</taxon>
        <taxon>Rhabditomorpha</taxon>
        <taxon>Strongyloidea</taxon>
        <taxon>Trichostrongylidae</taxon>
        <taxon>Haemonchus</taxon>
    </lineage>
</organism>
<protein>
    <submittedName>
        <fullName evidence="2">Uncharacterized protein</fullName>
    </submittedName>
</protein>
<dbReference type="AlphaFoldDB" id="A0A7I4YG79"/>
<accession>A0A7I4YG79</accession>
<dbReference type="WBParaSite" id="HCON_00088030-00001">
    <property type="protein sequence ID" value="HCON_00088030-00001"/>
    <property type="gene ID" value="HCON_00088030"/>
</dbReference>
<keyword evidence="1" id="KW-1185">Reference proteome</keyword>
<name>A0A7I4YG79_HAECO</name>
<reference evidence="2" key="1">
    <citation type="submission" date="2020-12" db="UniProtKB">
        <authorList>
            <consortium name="WormBaseParasite"/>
        </authorList>
    </citation>
    <scope>IDENTIFICATION</scope>
    <source>
        <strain evidence="2">MHco3</strain>
    </source>
</reference>
<evidence type="ECO:0000313" key="1">
    <source>
        <dbReference type="Proteomes" id="UP000025227"/>
    </source>
</evidence>
<dbReference type="Proteomes" id="UP000025227">
    <property type="component" value="Unplaced"/>
</dbReference>
<dbReference type="OrthoDB" id="7477315at2759"/>
<proteinExistence type="predicted"/>